<evidence type="ECO:0000259" key="10">
    <source>
        <dbReference type="SMART" id="SM01280"/>
    </source>
</evidence>
<dbReference type="PANTHER" id="PTHR13454:SF11">
    <property type="entry name" value="PROTEIN MCM10 HOMOLOG"/>
    <property type="match status" value="1"/>
</dbReference>
<dbReference type="AlphaFoldDB" id="A0AAJ7S886"/>
<keyword evidence="6" id="KW-0863">Zinc-finger</keyword>
<gene>
    <name evidence="12" type="primary">LOC108629465</name>
</gene>
<dbReference type="SMART" id="SM01280">
    <property type="entry name" value="Mcm10"/>
    <property type="match status" value="1"/>
</dbReference>
<dbReference type="Pfam" id="PF09332">
    <property type="entry name" value="Mcm10"/>
    <property type="match status" value="1"/>
</dbReference>
<dbReference type="GO" id="GO:0003697">
    <property type="term" value="F:single-stranded DNA binding"/>
    <property type="evidence" value="ECO:0007669"/>
    <property type="project" value="InterPro"/>
</dbReference>
<keyword evidence="11" id="KW-1185">Reference proteome</keyword>
<evidence type="ECO:0000313" key="12">
    <source>
        <dbReference type="RefSeq" id="XP_026673166.1"/>
    </source>
</evidence>
<protein>
    <recommendedName>
        <fullName evidence="3">Protein MCM10 homolog</fullName>
    </recommendedName>
</protein>
<keyword evidence="5" id="KW-0479">Metal-binding</keyword>
<evidence type="ECO:0000256" key="8">
    <source>
        <dbReference type="ARBA" id="ARBA00023242"/>
    </source>
</evidence>
<dbReference type="InterPro" id="IPR040184">
    <property type="entry name" value="Mcm10"/>
</dbReference>
<dbReference type="Gene3D" id="2.40.50.140">
    <property type="entry name" value="Nucleic acid-binding proteins"/>
    <property type="match status" value="1"/>
</dbReference>
<comment type="similarity">
    <text evidence="2">Belongs to the MCM10 family.</text>
</comment>
<evidence type="ECO:0000256" key="5">
    <source>
        <dbReference type="ARBA" id="ARBA00022723"/>
    </source>
</evidence>
<evidence type="ECO:0000256" key="7">
    <source>
        <dbReference type="ARBA" id="ARBA00022833"/>
    </source>
</evidence>
<dbReference type="GO" id="GO:0003688">
    <property type="term" value="F:DNA replication origin binding"/>
    <property type="evidence" value="ECO:0007669"/>
    <property type="project" value="TreeGrafter"/>
</dbReference>
<accession>A0AAJ7S886</accession>
<dbReference type="CTD" id="55388"/>
<feature type="region of interest" description="Disordered" evidence="9">
    <location>
        <begin position="476"/>
        <end position="519"/>
    </location>
</feature>
<organism evidence="11 12">
    <name type="scientific">Ceratina calcarata</name>
    <dbReference type="NCBI Taxonomy" id="156304"/>
    <lineage>
        <taxon>Eukaryota</taxon>
        <taxon>Metazoa</taxon>
        <taxon>Ecdysozoa</taxon>
        <taxon>Arthropoda</taxon>
        <taxon>Hexapoda</taxon>
        <taxon>Insecta</taxon>
        <taxon>Pterygota</taxon>
        <taxon>Neoptera</taxon>
        <taxon>Endopterygota</taxon>
        <taxon>Hymenoptera</taxon>
        <taxon>Apocrita</taxon>
        <taxon>Aculeata</taxon>
        <taxon>Apoidea</taxon>
        <taxon>Anthophila</taxon>
        <taxon>Apidae</taxon>
        <taxon>Ceratina</taxon>
        <taxon>Zadontomerus</taxon>
    </lineage>
</organism>
<evidence type="ECO:0000256" key="9">
    <source>
        <dbReference type="SAM" id="MobiDB-lite"/>
    </source>
</evidence>
<keyword evidence="4" id="KW-0235">DNA replication</keyword>
<dbReference type="Pfam" id="PF24863">
    <property type="entry name" value="zf-CCCH_Mcm10"/>
    <property type="match status" value="1"/>
</dbReference>
<keyword evidence="7" id="KW-0862">Zinc</keyword>
<evidence type="ECO:0000256" key="3">
    <source>
        <dbReference type="ARBA" id="ARBA00017770"/>
    </source>
</evidence>
<evidence type="ECO:0000256" key="4">
    <source>
        <dbReference type="ARBA" id="ARBA00022705"/>
    </source>
</evidence>
<dbReference type="InterPro" id="IPR055065">
    <property type="entry name" value="OB_MCM10"/>
</dbReference>
<dbReference type="Pfam" id="PF09329">
    <property type="entry name" value="zf-primase"/>
    <property type="match status" value="1"/>
</dbReference>
<keyword evidence="8" id="KW-0539">Nucleus</keyword>
<dbReference type="GeneID" id="108629465"/>
<evidence type="ECO:0000313" key="11">
    <source>
        <dbReference type="Proteomes" id="UP000694925"/>
    </source>
</evidence>
<feature type="compositionally biased region" description="Basic and acidic residues" evidence="9">
    <location>
        <begin position="43"/>
        <end position="62"/>
    </location>
</feature>
<dbReference type="InterPro" id="IPR015408">
    <property type="entry name" value="Znf_Mcm10/DnaG"/>
</dbReference>
<feature type="region of interest" description="Disordered" evidence="9">
    <location>
        <begin position="415"/>
        <end position="444"/>
    </location>
</feature>
<evidence type="ECO:0000256" key="2">
    <source>
        <dbReference type="ARBA" id="ARBA00009679"/>
    </source>
</evidence>
<comment type="subcellular location">
    <subcellularLocation>
        <location evidence="1">Nucleus</location>
    </subcellularLocation>
</comment>
<dbReference type="Pfam" id="PF22379">
    <property type="entry name" value="OB_MCM10"/>
    <property type="match status" value="1"/>
</dbReference>
<dbReference type="InterPro" id="IPR056791">
    <property type="entry name" value="Znf_Mcm10_C"/>
</dbReference>
<proteinExistence type="inferred from homology"/>
<feature type="domain" description="Replication factor Mcm10 C-terminal" evidence="10">
    <location>
        <begin position="325"/>
        <end position="664"/>
    </location>
</feature>
<dbReference type="GO" id="GO:0006270">
    <property type="term" value="P:DNA replication initiation"/>
    <property type="evidence" value="ECO:0007669"/>
    <property type="project" value="InterPro"/>
</dbReference>
<sequence length="681" mass="76786">MDNDSDSDVGDILNDLLANEDTTDVPPPKETLKELDFNFLDSIPKKNELGGKKEKSEVHAETVDSSDDEDKRCFEVRKYSDYGRDIKFLLNKEIEKKNEEKAHREASSRTFDFSATKSVDTVGATTPVASKDVYSDPFFGLRIVSPVVSSAELKARMSDKTAVTISKVKYHLAMDKTDKDWVIAGVLISKSPPKTSQKGSLYSIWKISDLSENMSTVCLFMFSKAYKTLWKTTIGTVIGVLNPNVLESKDNTDLATLSIDNPQKMMILGKSKDMGKCRSKKKNGEACSNIVNINRCEFCLYHVKQEYKKCSARSELQSFSNSQKFSMDVLKKKSQQKKPLASSMNMPEFHAVLGVRSKKLEEKDAKLLALLSGSKESPKNITDMCDKSETPEQKMRKNLEQIYKSRGWKVAALSKESQDNLPPVSQRRQNLTLSSSSSSPRLGGGCFSGTIDLSEPITKKHINVAKHNAIKWVKENGKIKSKDPNQVRLSKEKLEKAKKRPREDDEEKNDQGAKKPNVLSDKFKALMQAKSAHTELIENRYEEEEEKYFNKLEMKERMEQKMLSTYKVPCKAVTCTICKYTSFSASDVCKEQRHQLRVIDAVKRFFKCADCGNRTVSLNRIPSHSCIKCSGSNWTRAAMMDERKTNIPVATLSIRGDEETFVGSVTKNANLNLLVPEKDNK</sequence>
<dbReference type="PANTHER" id="PTHR13454">
    <property type="entry name" value="PROTEIN MCM10 HOMOLOG"/>
    <property type="match status" value="1"/>
</dbReference>
<dbReference type="InterPro" id="IPR015411">
    <property type="entry name" value="Rep_factor_Mcm10_C"/>
</dbReference>
<feature type="region of interest" description="Disordered" evidence="9">
    <location>
        <begin position="1"/>
        <end position="30"/>
    </location>
</feature>
<dbReference type="Proteomes" id="UP000694925">
    <property type="component" value="Unplaced"/>
</dbReference>
<feature type="compositionally biased region" description="Basic and acidic residues" evidence="9">
    <location>
        <begin position="476"/>
        <end position="495"/>
    </location>
</feature>
<evidence type="ECO:0000256" key="1">
    <source>
        <dbReference type="ARBA" id="ARBA00004123"/>
    </source>
</evidence>
<dbReference type="KEGG" id="ccal:108629465"/>
<reference evidence="12" key="1">
    <citation type="submission" date="2025-08" db="UniProtKB">
        <authorList>
            <consortium name="RefSeq"/>
        </authorList>
    </citation>
    <scope>IDENTIFICATION</scope>
    <source>
        <tissue evidence="12">Whole body</tissue>
    </source>
</reference>
<dbReference type="RefSeq" id="XP_026673166.1">
    <property type="nucleotide sequence ID" value="XM_026817365.1"/>
</dbReference>
<evidence type="ECO:0000256" key="6">
    <source>
        <dbReference type="ARBA" id="ARBA00022771"/>
    </source>
</evidence>
<name>A0AAJ7S886_9HYME</name>
<feature type="region of interest" description="Disordered" evidence="9">
    <location>
        <begin position="43"/>
        <end position="66"/>
    </location>
</feature>
<dbReference type="FunFam" id="2.40.50.140:FF:000174">
    <property type="entry name" value="DNA replication licensing factor mcm10"/>
    <property type="match status" value="1"/>
</dbReference>
<dbReference type="GO" id="GO:0043596">
    <property type="term" value="C:nuclear replication fork"/>
    <property type="evidence" value="ECO:0007669"/>
    <property type="project" value="TreeGrafter"/>
</dbReference>
<dbReference type="InterPro" id="IPR012340">
    <property type="entry name" value="NA-bd_OB-fold"/>
</dbReference>
<dbReference type="GO" id="GO:0008270">
    <property type="term" value="F:zinc ion binding"/>
    <property type="evidence" value="ECO:0007669"/>
    <property type="project" value="UniProtKB-KW"/>
</dbReference>